<dbReference type="InterPro" id="IPR015797">
    <property type="entry name" value="NUDIX_hydrolase-like_dom_sf"/>
</dbReference>
<dbReference type="RefSeq" id="WP_083335327.1">
    <property type="nucleotide sequence ID" value="NZ_CP051177.1"/>
</dbReference>
<accession>A0A1G8GJD2</accession>
<dbReference type="Pfam" id="PF00293">
    <property type="entry name" value="NUDIX"/>
    <property type="match status" value="1"/>
</dbReference>
<evidence type="ECO:0000313" key="5">
    <source>
        <dbReference type="Proteomes" id="UP000509222"/>
    </source>
</evidence>
<dbReference type="PANTHER" id="PTHR43736">
    <property type="entry name" value="ADP-RIBOSE PYROPHOSPHATASE"/>
    <property type="match status" value="1"/>
</dbReference>
<gene>
    <name evidence="4" type="primary">ytkD</name>
    <name evidence="4" type="ORF">HF394_13735</name>
</gene>
<dbReference type="PROSITE" id="PS00893">
    <property type="entry name" value="NUDIX_BOX"/>
    <property type="match status" value="1"/>
</dbReference>
<keyword evidence="2 3" id="KW-0378">Hydrolase</keyword>
<dbReference type="InterPro" id="IPR020476">
    <property type="entry name" value="Nudix_hydrolase"/>
</dbReference>
<dbReference type="STRING" id="459472.SAMN04487975_11034"/>
<dbReference type="AlphaFoldDB" id="A0A1G8GJD2"/>
<reference evidence="4 5" key="1">
    <citation type="submission" date="2020-04" db="EMBL/GenBank/DDBJ databases">
        <authorList>
            <person name="Pajer P."/>
            <person name="Broz P."/>
        </authorList>
    </citation>
    <scope>NUCLEOTIDE SEQUENCE [LARGE SCALE GENOMIC DNA]</scope>
    <source>
        <strain evidence="5">NRL-ATB46093</strain>
    </source>
</reference>
<dbReference type="Proteomes" id="UP000509222">
    <property type="component" value="Chromosome"/>
</dbReference>
<dbReference type="Gene3D" id="3.90.79.10">
    <property type="entry name" value="Nucleoside Triphosphate Pyrophosphohydrolase"/>
    <property type="match status" value="1"/>
</dbReference>
<evidence type="ECO:0000313" key="4">
    <source>
        <dbReference type="EMBL" id="QKX51535.1"/>
    </source>
</evidence>
<dbReference type="InterPro" id="IPR020084">
    <property type="entry name" value="NUDIX_hydrolase_CS"/>
</dbReference>
<proteinExistence type="inferred from homology"/>
<keyword evidence="5" id="KW-1185">Reference proteome</keyword>
<organism evidence="4 5">
    <name type="scientific">Planococcus glaciei</name>
    <dbReference type="NCBI Taxonomy" id="459472"/>
    <lineage>
        <taxon>Bacteria</taxon>
        <taxon>Bacillati</taxon>
        <taxon>Bacillota</taxon>
        <taxon>Bacilli</taxon>
        <taxon>Bacillales</taxon>
        <taxon>Caryophanaceae</taxon>
        <taxon>Planococcus</taxon>
    </lineage>
</organism>
<dbReference type="eggNOG" id="COG1051">
    <property type="taxonomic scope" value="Bacteria"/>
</dbReference>
<dbReference type="PRINTS" id="PR00502">
    <property type="entry name" value="NUDIXFAMILY"/>
</dbReference>
<dbReference type="CDD" id="cd04665">
    <property type="entry name" value="NUDIX_RppH"/>
    <property type="match status" value="1"/>
</dbReference>
<reference evidence="5" key="2">
    <citation type="submission" date="2020-06" db="EMBL/GenBank/DDBJ databases">
        <title>Isolation of Planomicrobium glaciei.</title>
        <authorList>
            <person name="Malisova L."/>
            <person name="Safrankova R."/>
            <person name="Jakubu V."/>
            <person name="Spanelova P."/>
        </authorList>
    </citation>
    <scope>NUCLEOTIDE SEQUENCE [LARGE SCALE GENOMIC DNA]</scope>
    <source>
        <strain evidence="5">NRL-ATB46093</strain>
    </source>
</reference>
<comment type="similarity">
    <text evidence="1 3">Belongs to the Nudix hydrolase family.</text>
</comment>
<dbReference type="EMBL" id="CP051177">
    <property type="protein sequence ID" value="QKX51535.1"/>
    <property type="molecule type" value="Genomic_DNA"/>
</dbReference>
<evidence type="ECO:0000256" key="2">
    <source>
        <dbReference type="ARBA" id="ARBA00022801"/>
    </source>
</evidence>
<dbReference type="GO" id="GO:0016787">
    <property type="term" value="F:hydrolase activity"/>
    <property type="evidence" value="ECO:0007669"/>
    <property type="project" value="UniProtKB-KW"/>
</dbReference>
<dbReference type="NCBIfam" id="TIGR02705">
    <property type="entry name" value="nudix_YtkD"/>
    <property type="match status" value="1"/>
</dbReference>
<evidence type="ECO:0000256" key="1">
    <source>
        <dbReference type="ARBA" id="ARBA00005582"/>
    </source>
</evidence>
<evidence type="ECO:0000256" key="3">
    <source>
        <dbReference type="RuleBase" id="RU003476"/>
    </source>
</evidence>
<name>A0A1G8GJD2_9BACL</name>
<protein>
    <submittedName>
        <fullName evidence="4">Nucleoside triphosphatase YtkD</fullName>
    </submittedName>
</protein>
<dbReference type="SUPFAM" id="SSF55811">
    <property type="entry name" value="Nudix"/>
    <property type="match status" value="1"/>
</dbReference>
<sequence length="152" mass="17518">MEYIDLNGCRCELSFEPGTFPIESRHVLVICKFNDKWVLTKHSIRGLEFPGGKVEPGESLRQAAKREVYEETGAVIRNPEWFAEYVVFSEKPFCKTVFLAEVERLEKIEKMETEGIVLMEKLHPDGSFSFLMKDAGMKEIIKKVKQLGKWGN</sequence>
<dbReference type="InterPro" id="IPR000086">
    <property type="entry name" value="NUDIX_hydrolase_dom"/>
</dbReference>
<dbReference type="OrthoDB" id="9131041at2"/>
<dbReference type="PROSITE" id="PS51462">
    <property type="entry name" value="NUDIX"/>
    <property type="match status" value="1"/>
</dbReference>
<dbReference type="InterPro" id="IPR014078">
    <property type="entry name" value="Nudix_YtkD"/>
</dbReference>
<dbReference type="PANTHER" id="PTHR43736:SF1">
    <property type="entry name" value="DIHYDRONEOPTERIN TRIPHOSPHATE DIPHOSPHATASE"/>
    <property type="match status" value="1"/>
</dbReference>